<dbReference type="WBParaSite" id="ALUE_0001993801-mRNA-1">
    <property type="protein sequence ID" value="ALUE_0001993801-mRNA-1"/>
    <property type="gene ID" value="ALUE_0001993801"/>
</dbReference>
<dbReference type="PANTHER" id="PTHR23200:SF48">
    <property type="entry name" value="METALLO-BETA-LACTAMASE DOMAIN-CONTAINING PROTEIN 1"/>
    <property type="match status" value="1"/>
</dbReference>
<organism evidence="1 2">
    <name type="scientific">Ascaris lumbricoides</name>
    <name type="common">Giant roundworm</name>
    <dbReference type="NCBI Taxonomy" id="6252"/>
    <lineage>
        <taxon>Eukaryota</taxon>
        <taxon>Metazoa</taxon>
        <taxon>Ecdysozoa</taxon>
        <taxon>Nematoda</taxon>
        <taxon>Chromadorea</taxon>
        <taxon>Rhabditida</taxon>
        <taxon>Spirurina</taxon>
        <taxon>Ascaridomorpha</taxon>
        <taxon>Ascaridoidea</taxon>
        <taxon>Ascarididae</taxon>
        <taxon>Ascaris</taxon>
    </lineage>
</organism>
<evidence type="ECO:0000313" key="2">
    <source>
        <dbReference type="WBParaSite" id="ALUE_0001993801-mRNA-1"/>
    </source>
</evidence>
<proteinExistence type="predicted"/>
<reference evidence="2" key="1">
    <citation type="submission" date="2017-02" db="UniProtKB">
        <authorList>
            <consortium name="WormBaseParasite"/>
        </authorList>
    </citation>
    <scope>IDENTIFICATION</scope>
</reference>
<protein>
    <submittedName>
        <fullName evidence="2">Metallo-beta-lactamase domain-containing protein</fullName>
    </submittedName>
</protein>
<name>A0A0M3IMG0_ASCLU</name>
<sequence>MRKEDLTDPMIWTSLSANETQQRESRRRLICIADYIVPGHGQIFAVTESIRKQHSCVGSV</sequence>
<dbReference type="Gene3D" id="3.60.15.10">
    <property type="entry name" value="Ribonuclease Z/Hydroxyacylglutathione hydrolase-like"/>
    <property type="match status" value="1"/>
</dbReference>
<keyword evidence="1" id="KW-1185">Reference proteome</keyword>
<dbReference type="InterPro" id="IPR039344">
    <property type="entry name" value="MBLAC1"/>
</dbReference>
<evidence type="ECO:0000313" key="1">
    <source>
        <dbReference type="Proteomes" id="UP000036681"/>
    </source>
</evidence>
<dbReference type="AlphaFoldDB" id="A0A0M3IMG0"/>
<dbReference type="Proteomes" id="UP000036681">
    <property type="component" value="Unplaced"/>
</dbReference>
<dbReference type="InterPro" id="IPR036866">
    <property type="entry name" value="RibonucZ/Hydroxyglut_hydro"/>
</dbReference>
<accession>A0A0M3IMG0</accession>
<dbReference type="PANTHER" id="PTHR23200">
    <property type="entry name" value="METALLO-BETA-LACTAMASE DOMAIN-CONTAINING PROTEIN 1"/>
    <property type="match status" value="1"/>
</dbReference>